<feature type="domain" description="SEFIR" evidence="1">
    <location>
        <begin position="12"/>
        <end position="150"/>
    </location>
</feature>
<proteinExistence type="predicted"/>
<dbReference type="InterPro" id="IPR035897">
    <property type="entry name" value="Toll_tir_struct_dom_sf"/>
</dbReference>
<evidence type="ECO:0000313" key="3">
    <source>
        <dbReference type="Proteomes" id="UP001500571"/>
    </source>
</evidence>
<dbReference type="EMBL" id="BAAAPB010000002">
    <property type="protein sequence ID" value="GAA1965299.1"/>
    <property type="molecule type" value="Genomic_DNA"/>
</dbReference>
<organism evidence="2 3">
    <name type="scientific">Nocardioides panacihumi</name>
    <dbReference type="NCBI Taxonomy" id="400774"/>
    <lineage>
        <taxon>Bacteria</taxon>
        <taxon>Bacillati</taxon>
        <taxon>Actinomycetota</taxon>
        <taxon>Actinomycetes</taxon>
        <taxon>Propionibacteriales</taxon>
        <taxon>Nocardioidaceae</taxon>
        <taxon>Nocardioides</taxon>
    </lineage>
</organism>
<dbReference type="RefSeq" id="WP_344045483.1">
    <property type="nucleotide sequence ID" value="NZ_BAAAPB010000002.1"/>
</dbReference>
<dbReference type="Pfam" id="PF13676">
    <property type="entry name" value="TIR_2"/>
    <property type="match status" value="1"/>
</dbReference>
<sequence length="339" mass="37027">MQTSPTPEQPEPPVAFVSYSWASDQHVAWVTNLARRLRANGVDVHLDRWDVRLGHDLYLFMERYADPSARVLIVLSDDYGPKADRRAEQSSGVGTETTIVSPTVYRDLGGNRVIPVVPDSGTVADHPVVPTYLVGRTWIDFRGDHEAAYERLLRELHGAPIEAAPPLGPNPFVGTTEAQARAAIRNDPARWHDGRTSGLVQVNLNENSGQFALGSEEARFELQMDYPYGGAVQPGGPKGVRHLKDGIGNIGLVAVAAERPETFADLAALPMSNRIERTAPGDVLVMMNRGGYWALLMLDDVIFRPGPNGYEPVAVMRYVIATDRTAALSLDDLPTLAAE</sequence>
<evidence type="ECO:0000313" key="2">
    <source>
        <dbReference type="EMBL" id="GAA1965299.1"/>
    </source>
</evidence>
<name>A0ABP5CKG5_9ACTN</name>
<evidence type="ECO:0000259" key="1">
    <source>
        <dbReference type="PROSITE" id="PS51534"/>
    </source>
</evidence>
<reference evidence="3" key="1">
    <citation type="journal article" date="2019" name="Int. J. Syst. Evol. Microbiol.">
        <title>The Global Catalogue of Microorganisms (GCM) 10K type strain sequencing project: providing services to taxonomists for standard genome sequencing and annotation.</title>
        <authorList>
            <consortium name="The Broad Institute Genomics Platform"/>
            <consortium name="The Broad Institute Genome Sequencing Center for Infectious Disease"/>
            <person name="Wu L."/>
            <person name="Ma J."/>
        </authorList>
    </citation>
    <scope>NUCLEOTIDE SEQUENCE [LARGE SCALE GENOMIC DNA]</scope>
    <source>
        <strain evidence="3">JCM 15309</strain>
    </source>
</reference>
<dbReference type="InterPro" id="IPR013568">
    <property type="entry name" value="SEFIR_dom"/>
</dbReference>
<gene>
    <name evidence="2" type="ORF">GCM10009798_26980</name>
</gene>
<accession>A0ABP5CKG5</accession>
<dbReference type="Proteomes" id="UP001500571">
    <property type="component" value="Unassembled WGS sequence"/>
</dbReference>
<dbReference type="SUPFAM" id="SSF52200">
    <property type="entry name" value="Toll/Interleukin receptor TIR domain"/>
    <property type="match status" value="1"/>
</dbReference>
<dbReference type="Gene3D" id="3.40.50.10140">
    <property type="entry name" value="Toll/interleukin-1 receptor homology (TIR) domain"/>
    <property type="match status" value="1"/>
</dbReference>
<comment type="caution">
    <text evidence="2">The sequence shown here is derived from an EMBL/GenBank/DDBJ whole genome shotgun (WGS) entry which is preliminary data.</text>
</comment>
<dbReference type="PROSITE" id="PS51534">
    <property type="entry name" value="SEFIR"/>
    <property type="match status" value="1"/>
</dbReference>
<dbReference type="InterPro" id="IPR000157">
    <property type="entry name" value="TIR_dom"/>
</dbReference>
<keyword evidence="3" id="KW-1185">Reference proteome</keyword>
<protein>
    <recommendedName>
        <fullName evidence="1">SEFIR domain-containing protein</fullName>
    </recommendedName>
</protein>